<feature type="region of interest" description="Disordered" evidence="8">
    <location>
        <begin position="109"/>
        <end position="141"/>
    </location>
</feature>
<dbReference type="PANTHER" id="PTHR22930">
    <property type="match status" value="1"/>
</dbReference>
<dbReference type="GO" id="GO:0016787">
    <property type="term" value="F:hydrolase activity"/>
    <property type="evidence" value="ECO:0007669"/>
    <property type="project" value="UniProtKB-KW"/>
</dbReference>
<evidence type="ECO:0000313" key="10">
    <source>
        <dbReference type="EMBL" id="KAJ1189050.1"/>
    </source>
</evidence>
<keyword evidence="4" id="KW-0540">Nuclease</keyword>
<feature type="compositionally biased region" description="Low complexity" evidence="8">
    <location>
        <begin position="1"/>
        <end position="18"/>
    </location>
</feature>
<dbReference type="AlphaFoldDB" id="A0AAV7UJ23"/>
<reference evidence="10" key="1">
    <citation type="journal article" date="2022" name="bioRxiv">
        <title>Sequencing and chromosome-scale assembly of the giantPleurodeles waltlgenome.</title>
        <authorList>
            <person name="Brown T."/>
            <person name="Elewa A."/>
            <person name="Iarovenko S."/>
            <person name="Subramanian E."/>
            <person name="Araus A.J."/>
            <person name="Petzold A."/>
            <person name="Susuki M."/>
            <person name="Suzuki K.-i.T."/>
            <person name="Hayashi T."/>
            <person name="Toyoda A."/>
            <person name="Oliveira C."/>
            <person name="Osipova E."/>
            <person name="Leigh N.D."/>
            <person name="Simon A."/>
            <person name="Yun M.H."/>
        </authorList>
    </citation>
    <scope>NUCLEOTIDE SEQUENCE</scope>
    <source>
        <strain evidence="10">20211129_DDA</strain>
        <tissue evidence="10">Liver</tissue>
    </source>
</reference>
<comment type="caution">
    <text evidence="10">The sequence shown here is derived from an EMBL/GenBank/DDBJ whole genome shotgun (WGS) entry which is preliminary data.</text>
</comment>
<evidence type="ECO:0000256" key="8">
    <source>
        <dbReference type="SAM" id="MobiDB-lite"/>
    </source>
</evidence>
<dbReference type="GO" id="GO:0046872">
    <property type="term" value="F:metal ion binding"/>
    <property type="evidence" value="ECO:0007669"/>
    <property type="project" value="UniProtKB-KW"/>
</dbReference>
<comment type="cofactor">
    <cofactor evidence="1">
        <name>a divalent metal cation</name>
        <dbReference type="ChEBI" id="CHEBI:60240"/>
    </cofactor>
</comment>
<evidence type="ECO:0000259" key="9">
    <source>
        <dbReference type="Pfam" id="PF13359"/>
    </source>
</evidence>
<comment type="subcellular location">
    <subcellularLocation>
        <location evidence="2">Nucleus</location>
    </subcellularLocation>
</comment>
<evidence type="ECO:0000313" key="11">
    <source>
        <dbReference type="Proteomes" id="UP001066276"/>
    </source>
</evidence>
<gene>
    <name evidence="10" type="ORF">NDU88_005801</name>
</gene>
<evidence type="ECO:0000256" key="3">
    <source>
        <dbReference type="ARBA" id="ARBA00006958"/>
    </source>
</evidence>
<evidence type="ECO:0000256" key="6">
    <source>
        <dbReference type="ARBA" id="ARBA00022801"/>
    </source>
</evidence>
<evidence type="ECO:0000256" key="4">
    <source>
        <dbReference type="ARBA" id="ARBA00022722"/>
    </source>
</evidence>
<keyword evidence="11" id="KW-1185">Reference proteome</keyword>
<dbReference type="Proteomes" id="UP001066276">
    <property type="component" value="Chromosome 3_1"/>
</dbReference>
<feature type="compositionally biased region" description="Acidic residues" evidence="8">
    <location>
        <begin position="115"/>
        <end position="125"/>
    </location>
</feature>
<dbReference type="InterPro" id="IPR045249">
    <property type="entry name" value="HARBI1-like"/>
</dbReference>
<dbReference type="InterPro" id="IPR027806">
    <property type="entry name" value="HARBI1_dom"/>
</dbReference>
<dbReference type="EMBL" id="JANPWB010000005">
    <property type="protein sequence ID" value="KAJ1189050.1"/>
    <property type="molecule type" value="Genomic_DNA"/>
</dbReference>
<protein>
    <recommendedName>
        <fullName evidence="9">DDE Tnp4 domain-containing protein</fullName>
    </recommendedName>
</protein>
<evidence type="ECO:0000256" key="7">
    <source>
        <dbReference type="ARBA" id="ARBA00023242"/>
    </source>
</evidence>
<sequence>MQSTGATAAASTTPRGTPKAMPKGYGIQPWIMTPFANPSTASECAYNKAQRRTHTIVERTFGILKSRFRCLDITGGSLLYSPEMVCKIILICAILHNICVRRNIPLYEPDPQMPAEEEEEEEEDAVHEHEGDHPSTAAGLRRRQHIVQNFF</sequence>
<feature type="domain" description="DDE Tnp4" evidence="9">
    <location>
        <begin position="23"/>
        <end position="97"/>
    </location>
</feature>
<dbReference type="GO" id="GO:0004518">
    <property type="term" value="F:nuclease activity"/>
    <property type="evidence" value="ECO:0007669"/>
    <property type="project" value="UniProtKB-KW"/>
</dbReference>
<comment type="similarity">
    <text evidence="3">Belongs to the HARBI1 family.</text>
</comment>
<evidence type="ECO:0000256" key="5">
    <source>
        <dbReference type="ARBA" id="ARBA00022723"/>
    </source>
</evidence>
<keyword evidence="7" id="KW-0539">Nucleus</keyword>
<dbReference type="PANTHER" id="PTHR22930:SF267">
    <property type="entry name" value="NUCLEASE HARBI1-RELATED"/>
    <property type="match status" value="1"/>
</dbReference>
<feature type="region of interest" description="Disordered" evidence="8">
    <location>
        <begin position="1"/>
        <end position="22"/>
    </location>
</feature>
<dbReference type="Pfam" id="PF13359">
    <property type="entry name" value="DDE_Tnp_4"/>
    <property type="match status" value="1"/>
</dbReference>
<organism evidence="10 11">
    <name type="scientific">Pleurodeles waltl</name>
    <name type="common">Iberian ribbed newt</name>
    <dbReference type="NCBI Taxonomy" id="8319"/>
    <lineage>
        <taxon>Eukaryota</taxon>
        <taxon>Metazoa</taxon>
        <taxon>Chordata</taxon>
        <taxon>Craniata</taxon>
        <taxon>Vertebrata</taxon>
        <taxon>Euteleostomi</taxon>
        <taxon>Amphibia</taxon>
        <taxon>Batrachia</taxon>
        <taxon>Caudata</taxon>
        <taxon>Salamandroidea</taxon>
        <taxon>Salamandridae</taxon>
        <taxon>Pleurodelinae</taxon>
        <taxon>Pleurodeles</taxon>
    </lineage>
</organism>
<keyword evidence="5" id="KW-0479">Metal-binding</keyword>
<evidence type="ECO:0000256" key="2">
    <source>
        <dbReference type="ARBA" id="ARBA00004123"/>
    </source>
</evidence>
<dbReference type="GO" id="GO:0005634">
    <property type="term" value="C:nucleus"/>
    <property type="evidence" value="ECO:0007669"/>
    <property type="project" value="UniProtKB-SubCell"/>
</dbReference>
<name>A0AAV7UJ23_PLEWA</name>
<accession>A0AAV7UJ23</accession>
<evidence type="ECO:0000256" key="1">
    <source>
        <dbReference type="ARBA" id="ARBA00001968"/>
    </source>
</evidence>
<keyword evidence="6" id="KW-0378">Hydrolase</keyword>
<proteinExistence type="inferred from homology"/>